<comment type="caution">
    <text evidence="2">The sequence shown here is derived from an EMBL/GenBank/DDBJ whole genome shotgun (WGS) entry which is preliminary data.</text>
</comment>
<evidence type="ECO:0000313" key="3">
    <source>
        <dbReference type="Proteomes" id="UP001335737"/>
    </source>
</evidence>
<keyword evidence="1" id="KW-0732">Signal</keyword>
<dbReference type="RefSeq" id="WP_327608945.1">
    <property type="nucleotide sequence ID" value="NZ_JARZFX010000013.1"/>
</dbReference>
<evidence type="ECO:0000313" key="2">
    <source>
        <dbReference type="EMBL" id="MEC5425403.1"/>
    </source>
</evidence>
<protein>
    <submittedName>
        <fullName evidence="2">Uncharacterized protein</fullName>
    </submittedName>
</protein>
<sequence>MKKKVIAFTLLAMLLGGGATYAATSNYYADLVTNQKEQLEGILKASHAEREKEIGQEVHHDMVMYASTQRDELLQRMQVYLKENMAGEQQERMNMHSKEIDKAVEQLEKELKAYIDSLANN</sequence>
<dbReference type="Proteomes" id="UP001335737">
    <property type="component" value="Unassembled WGS sequence"/>
</dbReference>
<accession>A0ABU6KJU6</accession>
<feature type="signal peptide" evidence="1">
    <location>
        <begin position="1"/>
        <end position="22"/>
    </location>
</feature>
<keyword evidence="3" id="KW-1185">Reference proteome</keyword>
<proteinExistence type="predicted"/>
<gene>
    <name evidence="2" type="ORF">QGM71_18130</name>
</gene>
<evidence type="ECO:0000256" key="1">
    <source>
        <dbReference type="SAM" id="SignalP"/>
    </source>
</evidence>
<reference evidence="2 3" key="1">
    <citation type="journal article" date="2024" name="Int. J. Syst. Evol. Microbiol.">
        <title>Virgibacillus tibetensis sp. nov., isolated from salt lake on the Tibetan Plateau of China.</title>
        <authorList>
            <person name="Phurbu D."/>
            <person name="Liu Z.-X."/>
            <person name="Wang R."/>
            <person name="Zheng Y.-Y."/>
            <person name="Liu H.-C."/>
            <person name="Zhou Y.-G."/>
            <person name="Yu Y.-J."/>
            <person name="Li A.-H."/>
        </authorList>
    </citation>
    <scope>NUCLEOTIDE SEQUENCE [LARGE SCALE GENOMIC DNA]</scope>
    <source>
        <strain evidence="2 3">C22-A2</strain>
    </source>
</reference>
<dbReference type="EMBL" id="JARZFX010000013">
    <property type="protein sequence ID" value="MEC5425403.1"/>
    <property type="molecule type" value="Genomic_DNA"/>
</dbReference>
<name>A0ABU6KJU6_9BACI</name>
<feature type="chain" id="PRO_5046237166" evidence="1">
    <location>
        <begin position="23"/>
        <end position="121"/>
    </location>
</feature>
<organism evidence="2 3">
    <name type="scientific">Virgibacillus tibetensis</name>
    <dbReference type="NCBI Taxonomy" id="3042313"/>
    <lineage>
        <taxon>Bacteria</taxon>
        <taxon>Bacillati</taxon>
        <taxon>Bacillota</taxon>
        <taxon>Bacilli</taxon>
        <taxon>Bacillales</taxon>
        <taxon>Bacillaceae</taxon>
        <taxon>Virgibacillus</taxon>
    </lineage>
</organism>